<evidence type="ECO:0000313" key="1">
    <source>
        <dbReference type="EMBL" id="ONM27494.1"/>
    </source>
</evidence>
<dbReference type="EMBL" id="CM007648">
    <property type="protein sequence ID" value="ONM27494.1"/>
    <property type="molecule type" value="Genomic_DNA"/>
</dbReference>
<protein>
    <submittedName>
        <fullName evidence="1">Uncharacterized protein</fullName>
    </submittedName>
</protein>
<sequence>MVKLKESMRLTLELYLSVACQSMLAGQTSNTWKMLHSKSMSRLVGVTRFLSEPLHIMVYPLSLKSQQSSLAYMSHTPHQERTLHHPLLLLVSS</sequence>
<gene>
    <name evidence="1" type="ORF">ZEAMMB73_Zm00001d007748</name>
</gene>
<name>A0A1D6F8J0_MAIZE</name>
<dbReference type="InParanoid" id="A0A1D6F8J0"/>
<proteinExistence type="predicted"/>
<reference evidence="1" key="1">
    <citation type="submission" date="2015-12" db="EMBL/GenBank/DDBJ databases">
        <title>Update maize B73 reference genome by single molecule sequencing technologies.</title>
        <authorList>
            <consortium name="Maize Genome Sequencing Project"/>
            <person name="Ware D."/>
        </authorList>
    </citation>
    <scope>NUCLEOTIDE SEQUENCE [LARGE SCALE GENOMIC DNA]</scope>
    <source>
        <tissue evidence="1">Seedling</tissue>
    </source>
</reference>
<accession>A0A1D6F8J0</accession>
<dbReference type="AlphaFoldDB" id="A0A1D6F8J0"/>
<organism evidence="1">
    <name type="scientific">Zea mays</name>
    <name type="common">Maize</name>
    <dbReference type="NCBI Taxonomy" id="4577"/>
    <lineage>
        <taxon>Eukaryota</taxon>
        <taxon>Viridiplantae</taxon>
        <taxon>Streptophyta</taxon>
        <taxon>Embryophyta</taxon>
        <taxon>Tracheophyta</taxon>
        <taxon>Spermatophyta</taxon>
        <taxon>Magnoliopsida</taxon>
        <taxon>Liliopsida</taxon>
        <taxon>Poales</taxon>
        <taxon>Poaceae</taxon>
        <taxon>PACMAD clade</taxon>
        <taxon>Panicoideae</taxon>
        <taxon>Andropogonodae</taxon>
        <taxon>Andropogoneae</taxon>
        <taxon>Tripsacinae</taxon>
        <taxon>Zea</taxon>
    </lineage>
</organism>